<keyword evidence="1" id="KW-0732">Signal</keyword>
<reference evidence="3" key="2">
    <citation type="journal article" date="2018" name="Genome Biol.">
        <title>SKESA: strategic k-mer extension for scrupulous assemblies.</title>
        <authorList>
            <person name="Souvorov A."/>
            <person name="Agarwala R."/>
            <person name="Lipman D.J."/>
        </authorList>
    </citation>
    <scope>NUCLEOTIDE SEQUENCE</scope>
    <source>
        <strain evidence="3">ATCC 9150</strain>
    </source>
</reference>
<name>A0A0H2WS69_SALPA</name>
<reference evidence="2 4" key="1">
    <citation type="journal article" date="2004" name="Nat. Genet.">
        <title>Comparison of genome degradation in Paratyphi A and Typhi, human-restricted serovars of Salmonella enterica that cause typhoid.</title>
        <authorList>
            <person name="McClelland M."/>
            <person name="Sanderson K.E."/>
            <person name="Clifton S.W."/>
            <person name="Latreille P."/>
            <person name="Porwollik S."/>
            <person name="Sabo A."/>
            <person name="Meyer R."/>
            <person name="Bieri T."/>
            <person name="Ozersky P."/>
            <person name="McLellan M."/>
            <person name="Harkins C.R."/>
            <person name="Wang C."/>
            <person name="Nguyen C."/>
            <person name="Berghoff A."/>
            <person name="Elliott G."/>
            <person name="Kohlberg S."/>
            <person name="Strong C."/>
            <person name="Du F."/>
            <person name="Carter J."/>
            <person name="Kremizki C."/>
            <person name="Layman D."/>
            <person name="Leonard S."/>
            <person name="Sun H."/>
            <person name="Fulton L."/>
            <person name="Nash W."/>
            <person name="Miner T."/>
            <person name="Minx P."/>
            <person name="Delehaunty K."/>
            <person name="Fronick C."/>
            <person name="Magrini V."/>
            <person name="Nhan M."/>
            <person name="Warren W."/>
            <person name="Florea L."/>
            <person name="Spieth J."/>
            <person name="Wilson R.K."/>
        </authorList>
    </citation>
    <scope>NUCLEOTIDE SEQUENCE [LARGE SCALE GENOMIC DNA]</scope>
    <source>
        <strain evidence="2">ATCC 9150</strain>
        <strain evidence="4">ATCC 9150 / SARB42</strain>
    </source>
</reference>
<evidence type="ECO:0000313" key="4">
    <source>
        <dbReference type="Proteomes" id="UP000008185"/>
    </source>
</evidence>
<accession>A0A0H2WS69</accession>
<dbReference type="RefSeq" id="WP_001039750.1">
    <property type="nucleotide sequence ID" value="NC_006511.1"/>
</dbReference>
<dbReference type="EMBL" id="CP000026">
    <property type="protein sequence ID" value="AAV78421.1"/>
    <property type="molecule type" value="Genomic_DNA"/>
</dbReference>
<sequence length="125" mass="14022">MNKPLIALLLITSFSASADKIPSSIQNLIAVYDTRTHSLEDGGLTIRYNKRLLLVDAAESMFQGICNDYYMNKWKPGTIKRITLLNVTSDQGFEINAGGDECRKAGTMKDEQARTYRTSFIKPLQ</sequence>
<reference evidence="3" key="3">
    <citation type="submission" date="2018-07" db="EMBL/GenBank/DDBJ databases">
        <authorList>
            <consortium name="NCBI Pathogen Detection Project"/>
        </authorList>
    </citation>
    <scope>NUCLEOTIDE SEQUENCE</scope>
    <source>
        <strain evidence="3">ATCC 9150</strain>
    </source>
</reference>
<dbReference type="HOGENOM" id="CLU_2012205_0_0_6"/>
<evidence type="ECO:0000313" key="3">
    <source>
        <dbReference type="EMBL" id="HAE6984500.1"/>
    </source>
</evidence>
<evidence type="ECO:0000313" key="2">
    <source>
        <dbReference type="EMBL" id="AAV78421.1"/>
    </source>
</evidence>
<proteinExistence type="predicted"/>
<gene>
    <name evidence="2" type="ordered locus">SPA2554</name>
    <name evidence="3" type="ORF">GNB70_000035</name>
</gene>
<dbReference type="Proteomes" id="UP000008185">
    <property type="component" value="Chromosome"/>
</dbReference>
<feature type="signal peptide" evidence="1">
    <location>
        <begin position="1"/>
        <end position="18"/>
    </location>
</feature>
<feature type="chain" id="PRO_5035991283" evidence="1">
    <location>
        <begin position="19"/>
        <end position="125"/>
    </location>
</feature>
<evidence type="ECO:0000256" key="1">
    <source>
        <dbReference type="SAM" id="SignalP"/>
    </source>
</evidence>
<protein>
    <submittedName>
        <fullName evidence="2">Uncharacterized protein</fullName>
    </submittedName>
</protein>
<dbReference type="EMBL" id="DAASTS010000001">
    <property type="protein sequence ID" value="HAE6984500.1"/>
    <property type="molecule type" value="Genomic_DNA"/>
</dbReference>
<organism evidence="2 4">
    <name type="scientific">Salmonella paratyphi A (strain ATCC 9150 / SARB42)</name>
    <dbReference type="NCBI Taxonomy" id="295319"/>
    <lineage>
        <taxon>Bacteria</taxon>
        <taxon>Pseudomonadati</taxon>
        <taxon>Pseudomonadota</taxon>
        <taxon>Gammaproteobacteria</taxon>
        <taxon>Enterobacterales</taxon>
        <taxon>Enterobacteriaceae</taxon>
        <taxon>Salmonella</taxon>
    </lineage>
</organism>
<dbReference type="KEGG" id="spt:SPA2554"/>
<dbReference type="AlphaFoldDB" id="A0A0H2WS69"/>